<evidence type="ECO:0000313" key="2">
    <source>
        <dbReference type="Proteomes" id="UP000694888"/>
    </source>
</evidence>
<organism evidence="2 3">
    <name type="scientific">Aplysia californica</name>
    <name type="common">California sea hare</name>
    <dbReference type="NCBI Taxonomy" id="6500"/>
    <lineage>
        <taxon>Eukaryota</taxon>
        <taxon>Metazoa</taxon>
        <taxon>Spiralia</taxon>
        <taxon>Lophotrochozoa</taxon>
        <taxon>Mollusca</taxon>
        <taxon>Gastropoda</taxon>
        <taxon>Heterobranchia</taxon>
        <taxon>Euthyneura</taxon>
        <taxon>Tectipleura</taxon>
        <taxon>Aplysiida</taxon>
        <taxon>Aplysioidea</taxon>
        <taxon>Aplysiidae</taxon>
        <taxon>Aplysia</taxon>
    </lineage>
</organism>
<protein>
    <submittedName>
        <fullName evidence="3">Keratin-associated protein 19-2-like</fullName>
    </submittedName>
</protein>
<feature type="signal peptide" evidence="1">
    <location>
        <begin position="1"/>
        <end position="20"/>
    </location>
</feature>
<keyword evidence="2" id="KW-1185">Reference proteome</keyword>
<dbReference type="Proteomes" id="UP000694888">
    <property type="component" value="Unplaced"/>
</dbReference>
<feature type="chain" id="PRO_5047359652" evidence="1">
    <location>
        <begin position="21"/>
        <end position="224"/>
    </location>
</feature>
<name>A0ABM1A252_APLCA</name>
<keyword evidence="1" id="KW-0732">Signal</keyword>
<evidence type="ECO:0000256" key="1">
    <source>
        <dbReference type="SAM" id="SignalP"/>
    </source>
</evidence>
<sequence length="224" mass="22751">MGFSSVAVVLTLCLLVAANGSRVIKTLSVGAPITGAHLNPLGAIVNTQVHKTVKTTTLQHGGLAGHLGHAAPIYGPYGGAGLGAGYGAYGAISPYGIGYNNQALLGGYGLYGGYGGYPSKYGGYQNVGLYPSKYQKGYYSGGHLGASSKHYGYPQVGGAYGAKGLYNAGVAVLPGAYHGSKSYGYGVGGGYVNPLAYQTGITQISYNHGYPGYGGINKLRGYGK</sequence>
<evidence type="ECO:0000313" key="3">
    <source>
        <dbReference type="RefSeq" id="XP_012939294.1"/>
    </source>
</evidence>
<dbReference type="GeneID" id="101853241"/>
<reference evidence="3" key="1">
    <citation type="submission" date="2025-08" db="UniProtKB">
        <authorList>
            <consortium name="RefSeq"/>
        </authorList>
    </citation>
    <scope>IDENTIFICATION</scope>
</reference>
<proteinExistence type="predicted"/>
<dbReference type="RefSeq" id="XP_012939294.1">
    <property type="nucleotide sequence ID" value="XM_013083840.2"/>
</dbReference>
<gene>
    <name evidence="3" type="primary">LOC101853241</name>
</gene>
<accession>A0ABM1A252</accession>